<sequence length="246" mass="26379">MQTGIQLYTLRELDASLPDQLSAVGETSLDGVEFAGVPSADGLQAALSAAELTMAGAHVQAEEIERDPGAVADACRALDCATVIVPYLDESHFVDREAVTETAARLDSLADALDEHDCRLLYHNHDHEFVTPADTDAMAAFDLLVEETDESVGFELDLGWAEAAGRDPVDLLDQYSDRIPLVHLKDVTAEGEPTDLGDGVLDIPACVDAARDAGVEWLLFEHDHPEDPLASLATADAVLQDPHQAR</sequence>
<protein>
    <submittedName>
        <fullName evidence="2">Sugar phosphate isomerase/epimerase</fullName>
    </submittedName>
</protein>
<dbReference type="AlphaFoldDB" id="A0AAE3FP45"/>
<evidence type="ECO:0000259" key="1">
    <source>
        <dbReference type="Pfam" id="PF01261"/>
    </source>
</evidence>
<dbReference type="PANTHER" id="PTHR12110:SF41">
    <property type="entry name" value="INOSOSE DEHYDRATASE"/>
    <property type="match status" value="1"/>
</dbReference>
<accession>A0AAE3FP45</accession>
<dbReference type="GO" id="GO:0016853">
    <property type="term" value="F:isomerase activity"/>
    <property type="evidence" value="ECO:0007669"/>
    <property type="project" value="UniProtKB-KW"/>
</dbReference>
<dbReference type="Gene3D" id="3.20.20.150">
    <property type="entry name" value="Divalent-metal-dependent TIM barrel enzymes"/>
    <property type="match status" value="1"/>
</dbReference>
<comment type="caution">
    <text evidence="2">The sequence shown here is derived from an EMBL/GenBank/DDBJ whole genome shotgun (WGS) entry which is preliminary data.</text>
</comment>
<dbReference type="EMBL" id="JAKRVY010000001">
    <property type="protein sequence ID" value="MCL9812783.1"/>
    <property type="molecule type" value="Genomic_DNA"/>
</dbReference>
<dbReference type="Proteomes" id="UP001202674">
    <property type="component" value="Unassembled WGS sequence"/>
</dbReference>
<organism evidence="2 3">
    <name type="scientific">Natranaeroarchaeum aerophilus</name>
    <dbReference type="NCBI Taxonomy" id="2917711"/>
    <lineage>
        <taxon>Archaea</taxon>
        <taxon>Methanobacteriati</taxon>
        <taxon>Methanobacteriota</taxon>
        <taxon>Stenosarchaea group</taxon>
        <taxon>Halobacteria</taxon>
        <taxon>Halobacteriales</taxon>
        <taxon>Natronoarchaeaceae</taxon>
        <taxon>Natranaeroarchaeum</taxon>
    </lineage>
</organism>
<dbReference type="InterPro" id="IPR050312">
    <property type="entry name" value="IolE/XylAMocC-like"/>
</dbReference>
<keyword evidence="2" id="KW-0413">Isomerase</keyword>
<dbReference type="RefSeq" id="WP_250594785.1">
    <property type="nucleotide sequence ID" value="NZ_JAKRVY010000001.1"/>
</dbReference>
<dbReference type="InterPro" id="IPR036237">
    <property type="entry name" value="Xyl_isomerase-like_sf"/>
</dbReference>
<feature type="domain" description="Xylose isomerase-like TIM barrel" evidence="1">
    <location>
        <begin position="72"/>
        <end position="227"/>
    </location>
</feature>
<dbReference type="PANTHER" id="PTHR12110">
    <property type="entry name" value="HYDROXYPYRUVATE ISOMERASE"/>
    <property type="match status" value="1"/>
</dbReference>
<evidence type="ECO:0000313" key="2">
    <source>
        <dbReference type="EMBL" id="MCL9812783.1"/>
    </source>
</evidence>
<gene>
    <name evidence="2" type="ORF">AArcSt11_03840</name>
</gene>
<proteinExistence type="predicted"/>
<dbReference type="Pfam" id="PF01261">
    <property type="entry name" value="AP_endonuc_2"/>
    <property type="match status" value="1"/>
</dbReference>
<keyword evidence="3" id="KW-1185">Reference proteome</keyword>
<evidence type="ECO:0000313" key="3">
    <source>
        <dbReference type="Proteomes" id="UP001202674"/>
    </source>
</evidence>
<name>A0AAE3FP45_9EURY</name>
<dbReference type="InterPro" id="IPR013022">
    <property type="entry name" value="Xyl_isomerase-like_TIM-brl"/>
</dbReference>
<dbReference type="SUPFAM" id="SSF51658">
    <property type="entry name" value="Xylose isomerase-like"/>
    <property type="match status" value="1"/>
</dbReference>
<reference evidence="2 3" key="1">
    <citation type="journal article" date="2022" name="Syst. Appl. Microbiol.">
        <title>Natronocalculus amylovorans gen. nov., sp. nov., and Natranaeroarchaeum aerophilus sp. nov., dominant culturable amylolytic natronoarchaea from hypersaline soda lakes in southwestern Siberia.</title>
        <authorList>
            <person name="Sorokin D.Y."/>
            <person name="Elcheninov A.G."/>
            <person name="Khizhniak T.V."/>
            <person name="Koenen M."/>
            <person name="Bale N.J."/>
            <person name="Damste J.S.S."/>
            <person name="Kublanov I.V."/>
        </authorList>
    </citation>
    <scope>NUCLEOTIDE SEQUENCE [LARGE SCALE GENOMIC DNA]</scope>
    <source>
        <strain evidence="2 3">AArc-St1-1</strain>
    </source>
</reference>